<evidence type="ECO:0000256" key="3">
    <source>
        <dbReference type="ARBA" id="ARBA00022448"/>
    </source>
</evidence>
<comment type="caution">
    <text evidence="9">The sequence shown here is derived from an EMBL/GenBank/DDBJ whole genome shotgun (WGS) entry which is preliminary data.</text>
</comment>
<comment type="subcellular location">
    <subcellularLocation>
        <location evidence="1">Cell membrane</location>
        <topology evidence="1">Multi-pass membrane protein</topology>
    </subcellularLocation>
</comment>
<evidence type="ECO:0000256" key="1">
    <source>
        <dbReference type="ARBA" id="ARBA00004651"/>
    </source>
</evidence>
<dbReference type="RefSeq" id="WP_283202880.1">
    <property type="nucleotide sequence ID" value="NZ_JASGCB010000004.1"/>
</dbReference>
<feature type="transmembrane region" description="Helical" evidence="8">
    <location>
        <begin position="210"/>
        <end position="228"/>
    </location>
</feature>
<dbReference type="InterPro" id="IPR011606">
    <property type="entry name" value="Brnchd-chn_aa_trnsp_permease"/>
</dbReference>
<evidence type="ECO:0000256" key="2">
    <source>
        <dbReference type="ARBA" id="ARBA00010735"/>
    </source>
</evidence>
<name>A0ABT6XW59_ALISE</name>
<evidence type="ECO:0000313" key="10">
    <source>
        <dbReference type="Proteomes" id="UP001529245"/>
    </source>
</evidence>
<gene>
    <name evidence="9" type="ORF">QID03_03865</name>
</gene>
<dbReference type="PANTHER" id="PTHR34979">
    <property type="entry name" value="INNER MEMBRANE PROTEIN YGAZ"/>
    <property type="match status" value="1"/>
</dbReference>
<evidence type="ECO:0000256" key="8">
    <source>
        <dbReference type="SAM" id="Phobius"/>
    </source>
</evidence>
<keyword evidence="6 8" id="KW-1133">Transmembrane helix</keyword>
<keyword evidence="5 8" id="KW-0812">Transmembrane</keyword>
<keyword evidence="7 8" id="KW-0472">Membrane</keyword>
<accession>A0ABT6XW59</accession>
<protein>
    <submittedName>
        <fullName evidence="9">AzlC family ABC transporter permease</fullName>
    </submittedName>
</protein>
<feature type="transmembrane region" description="Helical" evidence="8">
    <location>
        <begin position="21"/>
        <end position="41"/>
    </location>
</feature>
<keyword evidence="4" id="KW-1003">Cell membrane</keyword>
<keyword evidence="3" id="KW-0813">Transport</keyword>
<organism evidence="9 10">
    <name type="scientific">Alicyclobacillus sendaiensis PA2</name>
    <dbReference type="NCBI Taxonomy" id="3029425"/>
    <lineage>
        <taxon>Bacteria</taxon>
        <taxon>Bacillati</taxon>
        <taxon>Bacillota</taxon>
        <taxon>Bacilli</taxon>
        <taxon>Bacillales</taxon>
        <taxon>Alicyclobacillaceae</taxon>
        <taxon>Alicyclobacillus</taxon>
    </lineage>
</organism>
<dbReference type="PANTHER" id="PTHR34979:SF1">
    <property type="entry name" value="INNER MEMBRANE PROTEIN YGAZ"/>
    <property type="match status" value="1"/>
</dbReference>
<evidence type="ECO:0000256" key="7">
    <source>
        <dbReference type="ARBA" id="ARBA00023136"/>
    </source>
</evidence>
<feature type="transmembrane region" description="Helical" evidence="8">
    <location>
        <begin position="164"/>
        <end position="180"/>
    </location>
</feature>
<keyword evidence="10" id="KW-1185">Reference proteome</keyword>
<reference evidence="9 10" key="1">
    <citation type="submission" date="2023-04" db="EMBL/GenBank/DDBJ databases">
        <title>A. sendaiensis sub sp. chiapanensis a novel subspecie with specific adaptation in bacterial cell wall isolated from an active volcano.</title>
        <authorList>
            <person name="Alvarez Gutierrez P.E."/>
            <person name="Ortiz Cortes L.Y."/>
        </authorList>
    </citation>
    <scope>NUCLEOTIDE SEQUENCE [LARGE SCALE GENOMIC DNA]</scope>
    <source>
        <strain evidence="9 10">PA2</strain>
    </source>
</reference>
<proteinExistence type="inferred from homology"/>
<evidence type="ECO:0000256" key="6">
    <source>
        <dbReference type="ARBA" id="ARBA00022989"/>
    </source>
</evidence>
<dbReference type="EMBL" id="JASGCB010000004">
    <property type="protein sequence ID" value="MDI9259313.1"/>
    <property type="molecule type" value="Genomic_DNA"/>
</dbReference>
<dbReference type="Pfam" id="PF03591">
    <property type="entry name" value="AzlC"/>
    <property type="match status" value="1"/>
</dbReference>
<evidence type="ECO:0000256" key="4">
    <source>
        <dbReference type="ARBA" id="ARBA00022475"/>
    </source>
</evidence>
<evidence type="ECO:0000256" key="5">
    <source>
        <dbReference type="ARBA" id="ARBA00022692"/>
    </source>
</evidence>
<sequence>MSAHEANRSIMIHGFRDAIPIVVAYVPIAMTFGVLAASSGIPWPLCILISACIYAGASQFMLISLVSTGASPLSMAITLLLVNLRHFLYGTTLGPVFSSWPERLKWLAAFGLTDEVFAVSCRALDRRPNPSYQFTLILSCYIAWISGTTVGCLTGRAIPNSVSGILQFSLPALFIALLFLNYRKWTPLLAAACGAALAILFQYLELKSLGIIVGAMVGSAIGTLCSKWRTSPSE</sequence>
<comment type="similarity">
    <text evidence="2">Belongs to the AzlC family.</text>
</comment>
<feature type="transmembrane region" description="Helical" evidence="8">
    <location>
        <begin position="187"/>
        <end position="204"/>
    </location>
</feature>
<evidence type="ECO:0000313" key="9">
    <source>
        <dbReference type="EMBL" id="MDI9259313.1"/>
    </source>
</evidence>
<feature type="transmembrane region" description="Helical" evidence="8">
    <location>
        <begin position="136"/>
        <end position="158"/>
    </location>
</feature>
<dbReference type="Proteomes" id="UP001529245">
    <property type="component" value="Unassembled WGS sequence"/>
</dbReference>